<dbReference type="SUPFAM" id="SSF52091">
    <property type="entry name" value="SpoIIaa-like"/>
    <property type="match status" value="1"/>
</dbReference>
<dbReference type="Pfam" id="PF01740">
    <property type="entry name" value="STAS"/>
    <property type="match status" value="1"/>
</dbReference>
<keyword evidence="6" id="KW-1185">Reference proteome</keyword>
<sequence>MAAQFEVSIAYRPPVVLLALTGELDLATADILVASAKDLIGRGHAHLALDVTDLRFCDSTGLEAMIAASERTAGAGGSLRLVGVRGILQRVLEVTRLEHPFRPDLDGRPGDWSATAPSPVPSARPVAPPRVYARALVGRARETTPRAPSAV</sequence>
<comment type="caution">
    <text evidence="5">The sequence shown here is derived from an EMBL/GenBank/DDBJ whole genome shotgun (WGS) entry which is preliminary data.</text>
</comment>
<name>A0ABW2P7T4_9ACTN</name>
<feature type="compositionally biased region" description="Pro residues" evidence="3">
    <location>
        <begin position="118"/>
        <end position="127"/>
    </location>
</feature>
<dbReference type="PROSITE" id="PS50801">
    <property type="entry name" value="STAS"/>
    <property type="match status" value="1"/>
</dbReference>
<evidence type="ECO:0000313" key="6">
    <source>
        <dbReference type="Proteomes" id="UP001596496"/>
    </source>
</evidence>
<dbReference type="InterPro" id="IPR036513">
    <property type="entry name" value="STAS_dom_sf"/>
</dbReference>
<dbReference type="InterPro" id="IPR002645">
    <property type="entry name" value="STAS_dom"/>
</dbReference>
<protein>
    <recommendedName>
        <fullName evidence="2">Anti-sigma factor antagonist</fullName>
    </recommendedName>
</protein>
<evidence type="ECO:0000259" key="4">
    <source>
        <dbReference type="PROSITE" id="PS50801"/>
    </source>
</evidence>
<evidence type="ECO:0000313" key="5">
    <source>
        <dbReference type="EMBL" id="MFC7384517.1"/>
    </source>
</evidence>
<feature type="domain" description="STAS" evidence="4">
    <location>
        <begin position="5"/>
        <end position="97"/>
    </location>
</feature>
<accession>A0ABW2P7T4</accession>
<dbReference type="PANTHER" id="PTHR33495:SF2">
    <property type="entry name" value="ANTI-SIGMA FACTOR ANTAGONIST TM_1081-RELATED"/>
    <property type="match status" value="1"/>
</dbReference>
<evidence type="ECO:0000256" key="1">
    <source>
        <dbReference type="ARBA" id="ARBA00009013"/>
    </source>
</evidence>
<organism evidence="5 6">
    <name type="scientific">Sphaerisporangium rhizosphaerae</name>
    <dbReference type="NCBI Taxonomy" id="2269375"/>
    <lineage>
        <taxon>Bacteria</taxon>
        <taxon>Bacillati</taxon>
        <taxon>Actinomycetota</taxon>
        <taxon>Actinomycetes</taxon>
        <taxon>Streptosporangiales</taxon>
        <taxon>Streptosporangiaceae</taxon>
        <taxon>Sphaerisporangium</taxon>
    </lineage>
</organism>
<dbReference type="Proteomes" id="UP001596496">
    <property type="component" value="Unassembled WGS sequence"/>
</dbReference>
<evidence type="ECO:0000256" key="2">
    <source>
        <dbReference type="RuleBase" id="RU003749"/>
    </source>
</evidence>
<dbReference type="EMBL" id="JBHTCG010000012">
    <property type="protein sequence ID" value="MFC7384517.1"/>
    <property type="molecule type" value="Genomic_DNA"/>
</dbReference>
<dbReference type="RefSeq" id="WP_380828294.1">
    <property type="nucleotide sequence ID" value="NZ_JBHTCG010000012.1"/>
</dbReference>
<dbReference type="NCBIfam" id="TIGR00377">
    <property type="entry name" value="ant_ant_sig"/>
    <property type="match status" value="1"/>
</dbReference>
<dbReference type="Gene3D" id="3.30.750.24">
    <property type="entry name" value="STAS domain"/>
    <property type="match status" value="1"/>
</dbReference>
<gene>
    <name evidence="5" type="ORF">ACFQSB_20060</name>
</gene>
<dbReference type="InterPro" id="IPR003658">
    <property type="entry name" value="Anti-sigma_ant"/>
</dbReference>
<proteinExistence type="inferred from homology"/>
<reference evidence="6" key="1">
    <citation type="journal article" date="2019" name="Int. J. Syst. Evol. Microbiol.">
        <title>The Global Catalogue of Microorganisms (GCM) 10K type strain sequencing project: providing services to taxonomists for standard genome sequencing and annotation.</title>
        <authorList>
            <consortium name="The Broad Institute Genomics Platform"/>
            <consortium name="The Broad Institute Genome Sequencing Center for Infectious Disease"/>
            <person name="Wu L."/>
            <person name="Ma J."/>
        </authorList>
    </citation>
    <scope>NUCLEOTIDE SEQUENCE [LARGE SCALE GENOMIC DNA]</scope>
    <source>
        <strain evidence="6">CECT 7649</strain>
    </source>
</reference>
<dbReference type="CDD" id="cd07043">
    <property type="entry name" value="STAS_anti-anti-sigma_factors"/>
    <property type="match status" value="1"/>
</dbReference>
<feature type="region of interest" description="Disordered" evidence="3">
    <location>
        <begin position="102"/>
        <end position="127"/>
    </location>
</feature>
<dbReference type="PANTHER" id="PTHR33495">
    <property type="entry name" value="ANTI-SIGMA FACTOR ANTAGONIST TM_1081-RELATED-RELATED"/>
    <property type="match status" value="1"/>
</dbReference>
<comment type="similarity">
    <text evidence="1 2">Belongs to the anti-sigma-factor antagonist family.</text>
</comment>
<evidence type="ECO:0000256" key="3">
    <source>
        <dbReference type="SAM" id="MobiDB-lite"/>
    </source>
</evidence>